<dbReference type="Gene3D" id="2.170.270.10">
    <property type="entry name" value="SET domain"/>
    <property type="match status" value="1"/>
</dbReference>
<reference evidence="2" key="2">
    <citation type="journal article" date="2024" name="Plant">
        <title>Genomic evolution and insights into agronomic trait innovations of Sesamum species.</title>
        <authorList>
            <person name="Miao H."/>
            <person name="Wang L."/>
            <person name="Qu L."/>
            <person name="Liu H."/>
            <person name="Sun Y."/>
            <person name="Le M."/>
            <person name="Wang Q."/>
            <person name="Wei S."/>
            <person name="Zheng Y."/>
            <person name="Lin W."/>
            <person name="Duan Y."/>
            <person name="Cao H."/>
            <person name="Xiong S."/>
            <person name="Wang X."/>
            <person name="Wei L."/>
            <person name="Li C."/>
            <person name="Ma Q."/>
            <person name="Ju M."/>
            <person name="Zhao R."/>
            <person name="Li G."/>
            <person name="Mu C."/>
            <person name="Tian Q."/>
            <person name="Mei H."/>
            <person name="Zhang T."/>
            <person name="Gao T."/>
            <person name="Zhang H."/>
        </authorList>
    </citation>
    <scope>NUCLEOTIDE SEQUENCE</scope>
    <source>
        <strain evidence="2">G02</strain>
    </source>
</reference>
<reference evidence="2" key="1">
    <citation type="submission" date="2020-06" db="EMBL/GenBank/DDBJ databases">
        <authorList>
            <person name="Li T."/>
            <person name="Hu X."/>
            <person name="Zhang T."/>
            <person name="Song X."/>
            <person name="Zhang H."/>
            <person name="Dai N."/>
            <person name="Sheng W."/>
            <person name="Hou X."/>
            <person name="Wei L."/>
        </authorList>
    </citation>
    <scope>NUCLEOTIDE SEQUENCE</scope>
    <source>
        <strain evidence="2">G02</strain>
        <tissue evidence="2">Leaf</tissue>
    </source>
</reference>
<dbReference type="Pfam" id="PF10440">
    <property type="entry name" value="WIYLD"/>
    <property type="match status" value="1"/>
</dbReference>
<dbReference type="Gene3D" id="1.10.8.850">
    <property type="entry name" value="Histone-lysine N methyltransferase , C-terminal domain-like"/>
    <property type="match status" value="1"/>
</dbReference>
<comment type="caution">
    <text evidence="2">The sequence shown here is derived from an EMBL/GenBank/DDBJ whole genome shotgun (WGS) entry which is preliminary data.</text>
</comment>
<proteinExistence type="predicted"/>
<protein>
    <submittedName>
        <fullName evidence="2">Inactive histone-lysine N-methyltransferase SUVR1</fullName>
    </submittedName>
</protein>
<dbReference type="InterPro" id="IPR018848">
    <property type="entry name" value="WIYLD_domain"/>
</dbReference>
<dbReference type="InterPro" id="IPR046341">
    <property type="entry name" value="SET_dom_sf"/>
</dbReference>
<dbReference type="AlphaFoldDB" id="A0AAW2W7T8"/>
<name>A0AAW2W7T8_SESRA</name>
<dbReference type="InterPro" id="IPR043017">
    <property type="entry name" value="WIYLD_dom_sf"/>
</dbReference>
<dbReference type="SUPFAM" id="SSF82199">
    <property type="entry name" value="SET domain"/>
    <property type="match status" value="1"/>
</dbReference>
<dbReference type="EMBL" id="JACGWJ010000002">
    <property type="protein sequence ID" value="KAL0437331.1"/>
    <property type="molecule type" value="Genomic_DNA"/>
</dbReference>
<evidence type="ECO:0000313" key="2">
    <source>
        <dbReference type="EMBL" id="KAL0437331.1"/>
    </source>
</evidence>
<accession>A0AAW2W7T8</accession>
<evidence type="ECO:0000259" key="1">
    <source>
        <dbReference type="Pfam" id="PF10440"/>
    </source>
</evidence>
<gene>
    <name evidence="2" type="ORF">Sradi_0441000</name>
</gene>
<dbReference type="PANTHER" id="PTHR46450:SF1">
    <property type="entry name" value="INACTIVE HISTONE-LYSINE N-METHYLTRANSFERASE SUVR1-RELATED"/>
    <property type="match status" value="1"/>
</dbReference>
<organism evidence="2">
    <name type="scientific">Sesamum radiatum</name>
    <name type="common">Black benniseed</name>
    <dbReference type="NCBI Taxonomy" id="300843"/>
    <lineage>
        <taxon>Eukaryota</taxon>
        <taxon>Viridiplantae</taxon>
        <taxon>Streptophyta</taxon>
        <taxon>Embryophyta</taxon>
        <taxon>Tracheophyta</taxon>
        <taxon>Spermatophyta</taxon>
        <taxon>Magnoliopsida</taxon>
        <taxon>eudicotyledons</taxon>
        <taxon>Gunneridae</taxon>
        <taxon>Pentapetalae</taxon>
        <taxon>asterids</taxon>
        <taxon>lamiids</taxon>
        <taxon>Lamiales</taxon>
        <taxon>Pedaliaceae</taxon>
        <taxon>Sesamum</taxon>
    </lineage>
</organism>
<sequence>MSNKEIKMRAANAFRAMKAIGISEDKVKPVLKNLVKLYDKNWGLIEAENYRALADAIFEREEAEAQQRSKKVVNTEADERPKKIVNGELGFFTTRKVKAMEELTWDYGIEFDDSDHPIKAFRCQCGSKFCRNIKRSSSPQMLNQFYRLQFSGDLAQVNLVSRLLWFLLLTQLPL</sequence>
<feature type="domain" description="WIYLD" evidence="1">
    <location>
        <begin position="4"/>
        <end position="62"/>
    </location>
</feature>
<dbReference type="PANTHER" id="PTHR46450">
    <property type="entry name" value="INACTIVE HISTONE-LYSINE N-METHYLTRANSFERASE SUVR1-RELATED"/>
    <property type="match status" value="1"/>
</dbReference>